<comment type="caution">
    <text evidence="9">Lacks conserved residue(s) required for the propagation of feature annotation.</text>
</comment>
<sequence length="167" mass="18099">MKSITAQNALAWLLLSLLVIVLDQVSKGIVLAQIELYHTVPVIAGFLNWTLAFNEGAAFSFLNDQGGWQRWLFGLLALGVSLVLIAWLKRTARSDWRTALPLALVIGGALGNLIDRVRLGHVVDFIQVYYGQSYFPTFNVADSAISVGAVLLIGLSLFAGNTAAKAR</sequence>
<keyword evidence="5 9" id="KW-0064">Aspartyl protease</keyword>
<dbReference type="GO" id="GO:0006508">
    <property type="term" value="P:proteolysis"/>
    <property type="evidence" value="ECO:0007669"/>
    <property type="project" value="UniProtKB-KW"/>
</dbReference>
<dbReference type="PRINTS" id="PR00781">
    <property type="entry name" value="LIPOSIGPTASE"/>
</dbReference>
<feature type="active site" evidence="9">
    <location>
        <position position="124"/>
    </location>
</feature>
<keyword evidence="2 9" id="KW-1003">Cell membrane</keyword>
<proteinExistence type="inferred from homology"/>
<reference evidence="12 13" key="1">
    <citation type="submission" date="2019-01" db="EMBL/GenBank/DDBJ databases">
        <title>Pseudolysobacter antarctica gen. nov., sp. nov., isolated from Fildes Peninsula, Antarctica.</title>
        <authorList>
            <person name="Wei Z."/>
            <person name="Peng F."/>
        </authorList>
    </citation>
    <scope>NUCLEOTIDE SEQUENCE [LARGE SCALE GENOMIC DNA]</scope>
    <source>
        <strain evidence="12 13">AQ6-296</strain>
    </source>
</reference>
<evidence type="ECO:0000256" key="11">
    <source>
        <dbReference type="RuleBase" id="RU004181"/>
    </source>
</evidence>
<evidence type="ECO:0000256" key="10">
    <source>
        <dbReference type="RuleBase" id="RU000594"/>
    </source>
</evidence>
<comment type="catalytic activity">
    <reaction evidence="9 10">
        <text>Release of signal peptides from bacterial membrane prolipoproteins. Hydrolyzes -Xaa-Yaa-Zaa-|-(S,diacylglyceryl)Cys-, in which Xaa is hydrophobic (preferably Leu), and Yaa (Ala or Ser) and Zaa (Gly or Ala) have small, neutral side chains.</text>
        <dbReference type="EC" id="3.4.23.36"/>
    </reaction>
</comment>
<keyword evidence="13" id="KW-1185">Reference proteome</keyword>
<evidence type="ECO:0000256" key="9">
    <source>
        <dbReference type="HAMAP-Rule" id="MF_00161"/>
    </source>
</evidence>
<feature type="transmembrane region" description="Helical" evidence="9">
    <location>
        <begin position="134"/>
        <end position="159"/>
    </location>
</feature>
<evidence type="ECO:0000256" key="5">
    <source>
        <dbReference type="ARBA" id="ARBA00022750"/>
    </source>
</evidence>
<evidence type="ECO:0000256" key="3">
    <source>
        <dbReference type="ARBA" id="ARBA00022670"/>
    </source>
</evidence>
<organism evidence="12 13">
    <name type="scientific">Pseudolysobacter antarcticus</name>
    <dbReference type="NCBI Taxonomy" id="2511995"/>
    <lineage>
        <taxon>Bacteria</taxon>
        <taxon>Pseudomonadati</taxon>
        <taxon>Pseudomonadota</taxon>
        <taxon>Gammaproteobacteria</taxon>
        <taxon>Lysobacterales</taxon>
        <taxon>Rhodanobacteraceae</taxon>
        <taxon>Pseudolysobacter</taxon>
    </lineage>
</organism>
<dbReference type="PROSITE" id="PS00855">
    <property type="entry name" value="SPASE_II"/>
    <property type="match status" value="1"/>
</dbReference>
<dbReference type="EMBL" id="CP035704">
    <property type="protein sequence ID" value="QBB72670.1"/>
    <property type="molecule type" value="Genomic_DNA"/>
</dbReference>
<comment type="subcellular location">
    <subcellularLocation>
        <location evidence="9">Cell membrane</location>
        <topology evidence="9">Multi-pass membrane protein</topology>
    </subcellularLocation>
</comment>
<evidence type="ECO:0000313" key="13">
    <source>
        <dbReference type="Proteomes" id="UP000291562"/>
    </source>
</evidence>
<dbReference type="RefSeq" id="WP_129836828.1">
    <property type="nucleotide sequence ID" value="NZ_CP035704.1"/>
</dbReference>
<evidence type="ECO:0000313" key="12">
    <source>
        <dbReference type="EMBL" id="QBB72670.1"/>
    </source>
</evidence>
<dbReference type="PANTHER" id="PTHR33695:SF1">
    <property type="entry name" value="LIPOPROTEIN SIGNAL PEPTIDASE"/>
    <property type="match status" value="1"/>
</dbReference>
<dbReference type="GO" id="GO:0004190">
    <property type="term" value="F:aspartic-type endopeptidase activity"/>
    <property type="evidence" value="ECO:0007669"/>
    <property type="project" value="UniProtKB-UniRule"/>
</dbReference>
<gene>
    <name evidence="9" type="primary">lspA</name>
    <name evidence="12" type="ORF">ELE36_11320</name>
</gene>
<protein>
    <recommendedName>
        <fullName evidence="9">Lipoprotein signal peptidase</fullName>
        <ecNumber evidence="9">3.4.23.36</ecNumber>
    </recommendedName>
    <alternativeName>
        <fullName evidence="9">Prolipoprotein signal peptidase</fullName>
    </alternativeName>
    <alternativeName>
        <fullName evidence="9">Signal peptidase II</fullName>
        <shortName evidence="9">SPase II</shortName>
    </alternativeName>
</protein>
<accession>A0A411HQG7</accession>
<dbReference type="PANTHER" id="PTHR33695">
    <property type="entry name" value="LIPOPROTEIN SIGNAL PEPTIDASE"/>
    <property type="match status" value="1"/>
</dbReference>
<feature type="transmembrane region" description="Helical" evidence="9">
    <location>
        <begin position="95"/>
        <end position="114"/>
    </location>
</feature>
<comment type="function">
    <text evidence="9 10">This protein specifically catalyzes the removal of signal peptides from prolipoproteins.</text>
</comment>
<keyword evidence="4 9" id="KW-0812">Transmembrane</keyword>
<evidence type="ECO:0000256" key="7">
    <source>
        <dbReference type="ARBA" id="ARBA00022989"/>
    </source>
</evidence>
<dbReference type="OrthoDB" id="9810259at2"/>
<dbReference type="Pfam" id="PF01252">
    <property type="entry name" value="Peptidase_A8"/>
    <property type="match status" value="1"/>
</dbReference>
<feature type="transmembrane region" description="Helical" evidence="9">
    <location>
        <begin position="71"/>
        <end position="88"/>
    </location>
</feature>
<evidence type="ECO:0000256" key="6">
    <source>
        <dbReference type="ARBA" id="ARBA00022801"/>
    </source>
</evidence>
<feature type="active site" evidence="9">
    <location>
        <position position="142"/>
    </location>
</feature>
<comment type="pathway">
    <text evidence="9">Protein modification; lipoprotein biosynthesis (signal peptide cleavage).</text>
</comment>
<comment type="similarity">
    <text evidence="1 9 11">Belongs to the peptidase A8 family.</text>
</comment>
<dbReference type="Proteomes" id="UP000291562">
    <property type="component" value="Chromosome"/>
</dbReference>
<evidence type="ECO:0000256" key="4">
    <source>
        <dbReference type="ARBA" id="ARBA00022692"/>
    </source>
</evidence>
<keyword evidence="12" id="KW-0449">Lipoprotein</keyword>
<evidence type="ECO:0000256" key="2">
    <source>
        <dbReference type="ARBA" id="ARBA00022475"/>
    </source>
</evidence>
<evidence type="ECO:0000256" key="8">
    <source>
        <dbReference type="ARBA" id="ARBA00023136"/>
    </source>
</evidence>
<name>A0A411HQG7_9GAMM</name>
<evidence type="ECO:0000256" key="1">
    <source>
        <dbReference type="ARBA" id="ARBA00006139"/>
    </source>
</evidence>
<dbReference type="AlphaFoldDB" id="A0A411HQG7"/>
<keyword evidence="8 9" id="KW-0472">Membrane</keyword>
<dbReference type="HAMAP" id="MF_00161">
    <property type="entry name" value="LspA"/>
    <property type="match status" value="1"/>
</dbReference>
<dbReference type="UniPathway" id="UPA00665"/>
<keyword evidence="3 9" id="KW-0645">Protease</keyword>
<dbReference type="EC" id="3.4.23.36" evidence="9"/>
<dbReference type="GO" id="GO:0005886">
    <property type="term" value="C:plasma membrane"/>
    <property type="evidence" value="ECO:0007669"/>
    <property type="project" value="UniProtKB-SubCell"/>
</dbReference>
<dbReference type="KEGG" id="xbc:ELE36_11320"/>
<keyword evidence="6 9" id="KW-0378">Hydrolase</keyword>
<keyword evidence="7 9" id="KW-1133">Transmembrane helix</keyword>
<dbReference type="InterPro" id="IPR001872">
    <property type="entry name" value="Peptidase_A8"/>
</dbReference>
<dbReference type="NCBIfam" id="TIGR00077">
    <property type="entry name" value="lspA"/>
    <property type="match status" value="1"/>
</dbReference>